<evidence type="ECO:0000256" key="1">
    <source>
        <dbReference type="ARBA" id="ARBA00007944"/>
    </source>
</evidence>
<evidence type="ECO:0000259" key="5">
    <source>
        <dbReference type="Pfam" id="PF04091"/>
    </source>
</evidence>
<name>A0AAF0ECT0_9BASI</name>
<organism evidence="8 9">
    <name type="scientific">Malassezia equina</name>
    <dbReference type="NCBI Taxonomy" id="1381935"/>
    <lineage>
        <taxon>Eukaryota</taxon>
        <taxon>Fungi</taxon>
        <taxon>Dikarya</taxon>
        <taxon>Basidiomycota</taxon>
        <taxon>Ustilaginomycotina</taxon>
        <taxon>Malasseziomycetes</taxon>
        <taxon>Malasseziales</taxon>
        <taxon>Malasseziaceae</taxon>
        <taxon>Malassezia</taxon>
    </lineage>
</organism>
<dbReference type="GO" id="GO:0006886">
    <property type="term" value="P:intracellular protein transport"/>
    <property type="evidence" value="ECO:0007669"/>
    <property type="project" value="InterPro"/>
</dbReference>
<dbReference type="Pfam" id="PF08743">
    <property type="entry name" value="Nse4_C"/>
    <property type="match status" value="1"/>
</dbReference>
<dbReference type="GO" id="GO:0016020">
    <property type="term" value="C:membrane"/>
    <property type="evidence" value="ECO:0007669"/>
    <property type="project" value="TreeGrafter"/>
</dbReference>
<dbReference type="InterPro" id="IPR007225">
    <property type="entry name" value="EXOC6/Sec15"/>
</dbReference>
<keyword evidence="9" id="KW-1185">Reference proteome</keyword>
<evidence type="ECO:0000259" key="6">
    <source>
        <dbReference type="Pfam" id="PF08743"/>
    </source>
</evidence>
<keyword evidence="3" id="KW-0268">Exocytosis</keyword>
<evidence type="ECO:0000313" key="9">
    <source>
        <dbReference type="Proteomes" id="UP001214415"/>
    </source>
</evidence>
<dbReference type="PANTHER" id="PTHR12702:SF0">
    <property type="entry name" value="EXOCYST COMPLEX COMPONENT 6"/>
    <property type="match status" value="1"/>
</dbReference>
<dbReference type="Gene3D" id="1.10.357.30">
    <property type="entry name" value="Exocyst complex subunit Sec15 C-terminal domain, N-terminal subdomain"/>
    <property type="match status" value="1"/>
</dbReference>
<dbReference type="AlphaFoldDB" id="A0AAF0ECT0"/>
<dbReference type="Proteomes" id="UP001214415">
    <property type="component" value="Chromosome 1"/>
</dbReference>
<dbReference type="InterPro" id="IPR042045">
    <property type="entry name" value="EXOC6/Sec15_C_dom1"/>
</dbReference>
<dbReference type="GO" id="GO:0000145">
    <property type="term" value="C:exocyst"/>
    <property type="evidence" value="ECO:0007669"/>
    <property type="project" value="TreeGrafter"/>
</dbReference>
<dbReference type="Pfam" id="PF20651">
    <property type="entry name" value="EXOC6_Sec15_N"/>
    <property type="match status" value="1"/>
</dbReference>
<evidence type="ECO:0000256" key="4">
    <source>
        <dbReference type="ARBA" id="ARBA00023054"/>
    </source>
</evidence>
<reference evidence="8" key="1">
    <citation type="submission" date="2023-03" db="EMBL/GenBank/DDBJ databases">
        <title>Mating type loci evolution in Malassezia.</title>
        <authorList>
            <person name="Coelho M.A."/>
        </authorList>
    </citation>
    <scope>NUCLEOTIDE SEQUENCE</scope>
    <source>
        <strain evidence="8">CBS 12830</strain>
    </source>
</reference>
<gene>
    <name evidence="8" type="primary">SEC15</name>
    <name evidence="8" type="ORF">MEQU1_000685</name>
</gene>
<comment type="similarity">
    <text evidence="1">Belongs to the SEC15 family.</text>
</comment>
<dbReference type="InterPro" id="IPR048359">
    <property type="entry name" value="EXOC6_Sec15_N"/>
</dbReference>
<protein>
    <submittedName>
        <fullName evidence="8">Rab GTPase-binding exocyst subunit S15</fullName>
    </submittedName>
</protein>
<dbReference type="InterPro" id="IPR014854">
    <property type="entry name" value="Nse4_C"/>
</dbReference>
<keyword evidence="2" id="KW-0813">Transport</keyword>
<sequence length="934" mass="107467">MVRKARAPHVSLEAQLQHLTLLSDIESNSENFEQLGPIIKSLDEAHQQDEFLLQLRDFVRKKDEEIEQVCNENHQEFVSSVDELLIVRSGTVNLKHRINELNQEVQSSGHALFKKKKELIEKQRVGQHINEAIELLQEFQSVLEMTSLVDELITQEKYYSALRRLDELENVQLKPLMRHELAQMIRNSIPSMRERVSMDVTKHLKSWMFDVREKSGAVGRIALETMEARQQRWRHRSQKDPMLRMSSINSPIEQIVNERIEVNFLHNDKVQVDFKPLYQCIHIYEVLDQREKLQVNYHEDRKAQANLLLSRSLNMHKCSQDLMALLEEVVGYFVIECHVSYTSPPGFRPMGDVEDVWETMCECLVDMVNVGLRDCKDTKAFIETKSALQTFVRTLESMEFQVSRMNGLILSLFRRFAELLRERFASDFHQAVREAQHQPMIVNNPNELSKVLSVCWLKPGEAEQLQKQPFPLSLPFSQTYPLCCMDIRSLVEQYYNFSGGSSQRIRDIDAILTQSLDELLVQQISVNIRETVEQSNNLSQIAQIIVNIEHFQLACKELEAWLTESRTPNPGSRLVLGASHHLATTLEIAQKRIDTALFVKLDQFLDLLEYDWTPSQLRSGSHHQASPYLRDLIDWLSTMMDSALILLPTDAKHATFQSCFMHITNRLLNSSLLDRDVTRVNMAGLTHLEMDVTFLYNYALSLHVDGMENVFGQIRQTLAVVLSESVSEYALSPLARSQNTIQELEMTRTMRIDADAFDMDEYMQKVAHFIGGTTVTGSSRRDESSVGNEDESHIFTGDTDSWNWERLGLLAARHSRRAPVAEHLLGPLQVTPKHRKVTRTSRLDADAEKVVPQTLDASAIVQSENETSRMVLDIARRLEECCDEDGINMFRFALNPESFNDSVENLFYISFLIRDGKAAIIEDKEGDPILRTYA</sequence>
<feature type="domain" description="Non-structural maintenance of chromosome element 4 C-terminal" evidence="6">
    <location>
        <begin position="886"/>
        <end position="931"/>
    </location>
</feature>
<evidence type="ECO:0000259" key="7">
    <source>
        <dbReference type="Pfam" id="PF20651"/>
    </source>
</evidence>
<dbReference type="InterPro" id="IPR042044">
    <property type="entry name" value="EXOC6PINT-1/Sec15/Tip20_C_dom2"/>
</dbReference>
<feature type="domain" description="Exocyst complex component EXOC6/Sec15 N-terminal" evidence="7">
    <location>
        <begin position="54"/>
        <end position="222"/>
    </location>
</feature>
<accession>A0AAF0ECT0</accession>
<keyword evidence="4" id="KW-0175">Coiled coil</keyword>
<dbReference type="GO" id="GO:0090522">
    <property type="term" value="P:vesicle tethering involved in exocytosis"/>
    <property type="evidence" value="ECO:0007669"/>
    <property type="project" value="InterPro"/>
</dbReference>
<feature type="domain" description="Exocyst complex subunit EXOC6/Sec15 C-terminal" evidence="5">
    <location>
        <begin position="405"/>
        <end position="737"/>
    </location>
</feature>
<evidence type="ECO:0000256" key="3">
    <source>
        <dbReference type="ARBA" id="ARBA00022483"/>
    </source>
</evidence>
<evidence type="ECO:0000256" key="2">
    <source>
        <dbReference type="ARBA" id="ARBA00022448"/>
    </source>
</evidence>
<dbReference type="Pfam" id="PF04091">
    <property type="entry name" value="Sec15_C"/>
    <property type="match status" value="1"/>
</dbReference>
<evidence type="ECO:0000313" key="8">
    <source>
        <dbReference type="EMBL" id="WFD22023.1"/>
    </source>
</evidence>
<dbReference type="EMBL" id="CP119900">
    <property type="protein sequence ID" value="WFD22023.1"/>
    <property type="molecule type" value="Genomic_DNA"/>
</dbReference>
<dbReference type="PANTHER" id="PTHR12702">
    <property type="entry name" value="SEC15"/>
    <property type="match status" value="1"/>
</dbReference>
<proteinExistence type="inferred from homology"/>
<dbReference type="InterPro" id="IPR046361">
    <property type="entry name" value="EXOC6/Sec15_C"/>
</dbReference>
<dbReference type="GO" id="GO:0006893">
    <property type="term" value="P:Golgi to plasma membrane transport"/>
    <property type="evidence" value="ECO:0007669"/>
    <property type="project" value="TreeGrafter"/>
</dbReference>
<dbReference type="Gene3D" id="1.20.58.670">
    <property type="entry name" value="Dsl1p vesicle tethering complex, Tip20p subunit, domain D"/>
    <property type="match status" value="1"/>
</dbReference>